<dbReference type="PANTHER" id="PTHR39179">
    <property type="entry name" value="SPORE COAT PROTEIN I"/>
    <property type="match status" value="1"/>
</dbReference>
<name>A0A7X2V573_9BACI</name>
<dbReference type="SUPFAM" id="SSF56112">
    <property type="entry name" value="Protein kinase-like (PK-like)"/>
    <property type="match status" value="1"/>
</dbReference>
<proteinExistence type="predicted"/>
<keyword evidence="2" id="KW-1185">Reference proteome</keyword>
<keyword evidence="1" id="KW-0167">Capsid protein</keyword>
<evidence type="ECO:0000313" key="1">
    <source>
        <dbReference type="EMBL" id="MTH53864.1"/>
    </source>
</evidence>
<dbReference type="PANTHER" id="PTHR39179:SF2">
    <property type="entry name" value="ENDOSPORE COAT-ASSOCIATED PROTEIN YUTH"/>
    <property type="match status" value="1"/>
</dbReference>
<dbReference type="InterPro" id="IPR011009">
    <property type="entry name" value="Kinase-like_dom_sf"/>
</dbReference>
<evidence type="ECO:0000313" key="2">
    <source>
        <dbReference type="Proteomes" id="UP000434639"/>
    </source>
</evidence>
<dbReference type="InterPro" id="IPR014254">
    <property type="entry name" value="Spore_coat_YutH"/>
</dbReference>
<dbReference type="Proteomes" id="UP000434639">
    <property type="component" value="Unassembled WGS sequence"/>
</dbReference>
<dbReference type="InterPro" id="IPR047175">
    <property type="entry name" value="CotS-like"/>
</dbReference>
<dbReference type="AlphaFoldDB" id="A0A7X2V573"/>
<keyword evidence="1" id="KW-0946">Virion</keyword>
<organism evidence="1 2">
    <name type="scientific">Metabacillus mangrovi</name>
    <dbReference type="NCBI Taxonomy" id="1491830"/>
    <lineage>
        <taxon>Bacteria</taxon>
        <taxon>Bacillati</taxon>
        <taxon>Bacillota</taxon>
        <taxon>Bacilli</taxon>
        <taxon>Bacillales</taxon>
        <taxon>Bacillaceae</taxon>
        <taxon>Metabacillus</taxon>
    </lineage>
</organism>
<protein>
    <submittedName>
        <fullName evidence="1">Spore coat protein YutH</fullName>
    </submittedName>
</protein>
<dbReference type="NCBIfam" id="TIGR02905">
    <property type="entry name" value="spore_yutH"/>
    <property type="match status" value="1"/>
</dbReference>
<dbReference type="Gene3D" id="3.90.1200.10">
    <property type="match status" value="1"/>
</dbReference>
<comment type="caution">
    <text evidence="1">The sequence shown here is derived from an EMBL/GenBank/DDBJ whole genome shotgun (WGS) entry which is preliminary data.</text>
</comment>
<sequence>MDCLKWSWFRLKEFLKEQFGLHASGIFKAGGYDAFRIGGTTGFIIPVPQLDEQELFELYYMSQYLQEKREPYVAAFWPSLQGTLSAEKDGKRYAVLKCPDTIQPRSLTEGRELAQFHQRARSYSYQADKMKRIGQWKDLWERRIDQLEAFWRGKVQAHPLDHFEKLFIESFPYYLGMAENGIQYLVDTELDDEPAASDSATICHNRFHSELWTNELPVKLPTDWVFDHASRDVAEYLRHEFLHFPDRLKKRGGSFLADYDRTVPLSSFGWRLIYSRLLFPIHYFECIEDYYLSSEQQKPVYEKKLYSILERSEEYEQFLASYSNMLSMRTRRIQLPLLHWIGR</sequence>
<gene>
    <name evidence="1" type="primary">yutH</name>
    <name evidence="1" type="ORF">GKZ89_10650</name>
</gene>
<reference evidence="1 2" key="1">
    <citation type="journal article" date="2017" name="Int. J. Syst. Evol. Microbiol.">
        <title>Bacillus mangrovi sp. nov., isolated from a sediment sample from a mangrove forest.</title>
        <authorList>
            <person name="Gupta V."/>
            <person name="Singh P.K."/>
            <person name="Korpole S."/>
            <person name="Tanuku N.R.S."/>
            <person name="Pinnaka A.K."/>
        </authorList>
    </citation>
    <scope>NUCLEOTIDE SEQUENCE [LARGE SCALE GENOMIC DNA]</scope>
    <source>
        <strain evidence="1 2">KCTC 33872</strain>
    </source>
</reference>
<dbReference type="EMBL" id="WMIB01000009">
    <property type="protein sequence ID" value="MTH53864.1"/>
    <property type="molecule type" value="Genomic_DNA"/>
</dbReference>
<accession>A0A7X2V573</accession>
<dbReference type="GO" id="GO:0042601">
    <property type="term" value="C:endospore-forming forespore"/>
    <property type="evidence" value="ECO:0007669"/>
    <property type="project" value="TreeGrafter"/>
</dbReference>